<dbReference type="SUPFAM" id="SSF53098">
    <property type="entry name" value="Ribonuclease H-like"/>
    <property type="match status" value="1"/>
</dbReference>
<dbReference type="Pfam" id="PF00075">
    <property type="entry name" value="RNase_H"/>
    <property type="match status" value="1"/>
</dbReference>
<gene>
    <name evidence="3" type="ORF">SAMN06275492_12233</name>
</gene>
<keyword evidence="4" id="KW-1185">Reference proteome</keyword>
<dbReference type="RefSeq" id="WP_085544982.1">
    <property type="nucleotide sequence ID" value="NZ_FXBB01000022.1"/>
</dbReference>
<dbReference type="EMBL" id="FXBB01000022">
    <property type="protein sequence ID" value="SMG36912.1"/>
    <property type="molecule type" value="Genomic_DNA"/>
</dbReference>
<evidence type="ECO:0000256" key="1">
    <source>
        <dbReference type="SAM" id="MobiDB-lite"/>
    </source>
</evidence>
<accession>A0A1X7K7M7</accession>
<dbReference type="InterPro" id="IPR012337">
    <property type="entry name" value="RNaseH-like_sf"/>
</dbReference>
<feature type="domain" description="RNase H type-1" evidence="2">
    <location>
        <begin position="1"/>
        <end position="143"/>
    </location>
</feature>
<organism evidence="3 4">
    <name type="scientific">Dethiosulfovibrio salsuginis</name>
    <dbReference type="NCBI Taxonomy" id="561720"/>
    <lineage>
        <taxon>Bacteria</taxon>
        <taxon>Thermotogati</taxon>
        <taxon>Synergistota</taxon>
        <taxon>Synergistia</taxon>
        <taxon>Synergistales</taxon>
        <taxon>Dethiosulfovibrionaceae</taxon>
        <taxon>Dethiosulfovibrio</taxon>
    </lineage>
</organism>
<dbReference type="PROSITE" id="PS50879">
    <property type="entry name" value="RNASE_H_1"/>
    <property type="match status" value="1"/>
</dbReference>
<feature type="region of interest" description="Disordered" evidence="1">
    <location>
        <begin position="142"/>
        <end position="170"/>
    </location>
</feature>
<feature type="compositionally biased region" description="Basic and acidic residues" evidence="1">
    <location>
        <begin position="143"/>
        <end position="155"/>
    </location>
</feature>
<dbReference type="GO" id="GO:0004523">
    <property type="term" value="F:RNA-DNA hybrid ribonuclease activity"/>
    <property type="evidence" value="ECO:0007669"/>
    <property type="project" value="InterPro"/>
</dbReference>
<evidence type="ECO:0000259" key="2">
    <source>
        <dbReference type="PROSITE" id="PS50879"/>
    </source>
</evidence>
<evidence type="ECO:0000313" key="3">
    <source>
        <dbReference type="EMBL" id="SMG36912.1"/>
    </source>
</evidence>
<sequence length="237" mass="26299">MIHISCDGSFKDGMGGMAVIAPSGFPPSKDIKVFPIQKTGQEAHVASCRCSSANEAETMAMAMAVELASTILTSHPDEKVEISTDSLITLHGVLHDQEGVRGRDVIQDMIDRHRGKIMISKVKAHRGNKDNELADLWSKKARREAERGNRYDNRNRASRVPSQSDKNTLRRTEKLLENSGSDIVAVITKEGFIMPLNDALKGGDPFPTELYKGHRVWGSRSFHTVKKPRTVRIENPL</sequence>
<dbReference type="Gene3D" id="3.30.420.10">
    <property type="entry name" value="Ribonuclease H-like superfamily/Ribonuclease H"/>
    <property type="match status" value="1"/>
</dbReference>
<evidence type="ECO:0000313" key="4">
    <source>
        <dbReference type="Proteomes" id="UP000193355"/>
    </source>
</evidence>
<protein>
    <submittedName>
        <fullName evidence="3">Ribonuclease HI</fullName>
    </submittedName>
</protein>
<dbReference type="AlphaFoldDB" id="A0A1X7K7M7"/>
<dbReference type="STRING" id="561720.SAMN06275492_12233"/>
<proteinExistence type="predicted"/>
<reference evidence="4" key="1">
    <citation type="submission" date="2017-04" db="EMBL/GenBank/DDBJ databases">
        <authorList>
            <person name="Varghese N."/>
            <person name="Submissions S."/>
        </authorList>
    </citation>
    <scope>NUCLEOTIDE SEQUENCE [LARGE SCALE GENOMIC DNA]</scope>
    <source>
        <strain evidence="4">USBA 82</strain>
    </source>
</reference>
<dbReference type="InterPro" id="IPR036397">
    <property type="entry name" value="RNaseH_sf"/>
</dbReference>
<name>A0A1X7K7M7_9BACT</name>
<dbReference type="GO" id="GO:0003676">
    <property type="term" value="F:nucleic acid binding"/>
    <property type="evidence" value="ECO:0007669"/>
    <property type="project" value="InterPro"/>
</dbReference>
<dbReference type="Proteomes" id="UP000193355">
    <property type="component" value="Unassembled WGS sequence"/>
</dbReference>
<dbReference type="InterPro" id="IPR002156">
    <property type="entry name" value="RNaseH_domain"/>
</dbReference>